<dbReference type="RefSeq" id="WP_101309713.1">
    <property type="nucleotide sequence ID" value="NZ_CAXXEE010000003.1"/>
</dbReference>
<accession>A0A2N3I8J7</accession>
<gene>
    <name evidence="2" type="ORF">BZG01_10070</name>
</gene>
<evidence type="ECO:0000313" key="2">
    <source>
        <dbReference type="EMBL" id="PKQ66619.1"/>
    </source>
</evidence>
<dbReference type="Proteomes" id="UP000233618">
    <property type="component" value="Unassembled WGS sequence"/>
</dbReference>
<evidence type="ECO:0000256" key="1">
    <source>
        <dbReference type="SAM" id="SignalP"/>
    </source>
</evidence>
<evidence type="ECO:0000313" key="3">
    <source>
        <dbReference type="Proteomes" id="UP000233618"/>
    </source>
</evidence>
<keyword evidence="1" id="KW-0732">Signal</keyword>
<dbReference type="AlphaFoldDB" id="A0A2N3I8J7"/>
<sequence length="148" mass="16233">MKKSILILFVFVGFALSAQNTKVEVLKEFLKGTIQLDEGNIDLEQPIFTINELAASKADKVADLTKENVTEVLAEAKNYSTCIITVGVHTIVKVTDFEDCSPSGAWGACMPMGKGYIQKAGVLSEVNDYLKNIIGRPGSQERKVFLFK</sequence>
<name>A0A2N3I8J7_9BACT</name>
<feature type="chain" id="PRO_5014884837" evidence="1">
    <location>
        <begin position="19"/>
        <end position="148"/>
    </location>
</feature>
<proteinExistence type="predicted"/>
<comment type="caution">
    <text evidence="2">The sequence shown here is derived from an EMBL/GenBank/DDBJ whole genome shotgun (WGS) entry which is preliminary data.</text>
</comment>
<feature type="signal peptide" evidence="1">
    <location>
        <begin position="1"/>
        <end position="18"/>
    </location>
</feature>
<organism evidence="2 3">
    <name type="scientific">Labilibaculum manganireducens</name>
    <dbReference type="NCBI Taxonomy" id="1940525"/>
    <lineage>
        <taxon>Bacteria</taxon>
        <taxon>Pseudomonadati</taxon>
        <taxon>Bacteroidota</taxon>
        <taxon>Bacteroidia</taxon>
        <taxon>Marinilabiliales</taxon>
        <taxon>Marinifilaceae</taxon>
        <taxon>Labilibaculum</taxon>
    </lineage>
</organism>
<reference evidence="2 3" key="1">
    <citation type="journal article" date="2017" name="Front. Microbiol.">
        <title>Labilibaculum manganireducens gen. nov., sp. nov. and Labilibaculum filiforme sp. nov., Novel Bacteroidetes Isolated from Subsurface Sediments of the Baltic Sea.</title>
        <authorList>
            <person name="Vandieken V."/>
            <person name="Marshall I.P."/>
            <person name="Niemann H."/>
            <person name="Engelen B."/>
            <person name="Cypionka H."/>
        </authorList>
    </citation>
    <scope>NUCLEOTIDE SEQUENCE [LARGE SCALE GENOMIC DNA]</scope>
    <source>
        <strain evidence="2 3">59.10-2M</strain>
    </source>
</reference>
<protein>
    <submittedName>
        <fullName evidence="2">Uncharacterized protein</fullName>
    </submittedName>
</protein>
<keyword evidence="3" id="KW-1185">Reference proteome</keyword>
<dbReference type="EMBL" id="MVDE01000013">
    <property type="protein sequence ID" value="PKQ66619.1"/>
    <property type="molecule type" value="Genomic_DNA"/>
</dbReference>